<organism evidence="3">
    <name type="scientific">Petromyces alliaceus</name>
    <name type="common">Aspergillus alliaceus</name>
    <dbReference type="NCBI Taxonomy" id="209559"/>
    <lineage>
        <taxon>Eukaryota</taxon>
        <taxon>Fungi</taxon>
        <taxon>Dikarya</taxon>
        <taxon>Ascomycota</taxon>
        <taxon>Pezizomycotina</taxon>
        <taxon>Eurotiomycetes</taxon>
        <taxon>Eurotiomycetidae</taxon>
        <taxon>Eurotiales</taxon>
        <taxon>Aspergillaceae</taxon>
        <taxon>Aspergillus</taxon>
        <taxon>Aspergillus subgen. Circumdati</taxon>
    </lineage>
</organism>
<reference evidence="3" key="1">
    <citation type="submission" date="2019-04" db="EMBL/GenBank/DDBJ databases">
        <title>Friends and foes A comparative genomics studyof 23 Aspergillus species from section Flavi.</title>
        <authorList>
            <consortium name="DOE Joint Genome Institute"/>
            <person name="Kjaerbolling I."/>
            <person name="Vesth T."/>
            <person name="Frisvad J.C."/>
            <person name="Nybo J.L."/>
            <person name="Theobald S."/>
            <person name="Kildgaard S."/>
            <person name="Isbrandt T."/>
            <person name="Kuo A."/>
            <person name="Sato A."/>
            <person name="Lyhne E.K."/>
            <person name="Kogle M.E."/>
            <person name="Wiebenga A."/>
            <person name="Kun R.S."/>
            <person name="Lubbers R.J."/>
            <person name="Makela M.R."/>
            <person name="Barry K."/>
            <person name="Chovatia M."/>
            <person name="Clum A."/>
            <person name="Daum C."/>
            <person name="Haridas S."/>
            <person name="He G."/>
            <person name="LaButti K."/>
            <person name="Lipzen A."/>
            <person name="Mondo S."/>
            <person name="Riley R."/>
            <person name="Salamov A."/>
            <person name="Simmons B.A."/>
            <person name="Magnuson J.K."/>
            <person name="Henrissat B."/>
            <person name="Mortensen U.H."/>
            <person name="Larsen T.O."/>
            <person name="Devries R.P."/>
            <person name="Grigoriev I.V."/>
            <person name="Machida M."/>
            <person name="Baker S.E."/>
            <person name="Andersen M.R."/>
        </authorList>
    </citation>
    <scope>NUCLEOTIDE SEQUENCE [LARGE SCALE GENOMIC DNA]</scope>
    <source>
        <strain evidence="3">IBT 14317</strain>
    </source>
</reference>
<dbReference type="InterPro" id="IPR029058">
    <property type="entry name" value="AB_hydrolase_fold"/>
</dbReference>
<dbReference type="EMBL" id="ML735282">
    <property type="protein sequence ID" value="KAE8388142.1"/>
    <property type="molecule type" value="Genomic_DNA"/>
</dbReference>
<feature type="transmembrane region" description="Helical" evidence="2">
    <location>
        <begin position="79"/>
        <end position="96"/>
    </location>
</feature>
<dbReference type="AlphaFoldDB" id="A0A5N7C227"/>
<accession>A0A5N7C227</accession>
<dbReference type="Gene3D" id="3.40.50.1820">
    <property type="entry name" value="alpha/beta hydrolase"/>
    <property type="match status" value="1"/>
</dbReference>
<dbReference type="InterPro" id="IPR051411">
    <property type="entry name" value="Polyketide_trans_af380"/>
</dbReference>
<keyword evidence="2" id="KW-1133">Transmembrane helix</keyword>
<dbReference type="Proteomes" id="UP000326877">
    <property type="component" value="Unassembled WGS sequence"/>
</dbReference>
<keyword evidence="2" id="KW-0812">Transmembrane</keyword>
<gene>
    <name evidence="3" type="ORF">BDV23DRAFT_174088</name>
</gene>
<dbReference type="OrthoDB" id="2498029at2759"/>
<dbReference type="PANTHER" id="PTHR47751">
    <property type="entry name" value="SUPERFAMILY HYDROLASE, PUTATIVE (AFU_ORTHOLOGUE AFUA_2G16580)-RELATED"/>
    <property type="match status" value="1"/>
</dbReference>
<sequence length="228" mass="25698">MEKVIYSFYGETVAGEQAPFQYSTCLADKGYTTLIFDLHTVGKSTGQPRQLENLKIKNEDIVAGLDYLQLRGDINKSKLFLVGILIGVASVTGYFYDHETDVYMVCAGCVNTEPGTDISSLKMPTPEQAHEAKLFYEKTGEIIYQPLVDPKVADPDTGSLAGLPGPVVWAWYGPWTLKRFDNRYAPVLIIHRDTCMNVAAAKRHFESIPMQKKKLIWDNDVLHFQHYN</sequence>
<dbReference type="PANTHER" id="PTHR47751:SF1">
    <property type="entry name" value="SUPERFAMILY HYDROLASE, PUTATIVE (AFU_ORTHOLOGUE AFUA_2G16580)-RELATED"/>
    <property type="match status" value="1"/>
</dbReference>
<evidence type="ECO:0000313" key="3">
    <source>
        <dbReference type="EMBL" id="KAE8388142.1"/>
    </source>
</evidence>
<comment type="similarity">
    <text evidence="1">Belongs to the polyketide transferase af380 family.</text>
</comment>
<keyword evidence="2" id="KW-0472">Membrane</keyword>
<dbReference type="SUPFAM" id="SSF53474">
    <property type="entry name" value="alpha/beta-Hydrolases"/>
    <property type="match status" value="1"/>
</dbReference>
<proteinExistence type="inferred from homology"/>
<name>A0A5N7C227_PETAA</name>
<evidence type="ECO:0008006" key="4">
    <source>
        <dbReference type="Google" id="ProtNLM"/>
    </source>
</evidence>
<protein>
    <recommendedName>
        <fullName evidence="4">AB hydrolase-1 domain-containing protein</fullName>
    </recommendedName>
</protein>
<evidence type="ECO:0000256" key="1">
    <source>
        <dbReference type="ARBA" id="ARBA00029464"/>
    </source>
</evidence>
<evidence type="ECO:0000256" key="2">
    <source>
        <dbReference type="SAM" id="Phobius"/>
    </source>
</evidence>